<dbReference type="GO" id="GO:0046872">
    <property type="term" value="F:metal ion binding"/>
    <property type="evidence" value="ECO:0007669"/>
    <property type="project" value="UniProtKB-KW"/>
</dbReference>
<sequence length="346" mass="39126">MSREKFDFLLSQVAPSLKRRHYTSSIRPNISPAEKLTLTLRFLAAGVSQASLSFSFTISSASVCNIVYETCEAIWSALQPMYVTAPTSKEDWLKISKEFEQLWNFPHCIGAIDGKHVVIQAPPNAGSEYYNYKGTHSIVLLAVCDARYSDGGIFSNCSFGQALEANSLFLPDPSPLPNDTSRHPLPYVIVGDEAFPLKSYLLRPFPGRYLPEDQAIFNYRLSRARRIIENTFGILAARWRIFRNPINAHPNRAEVFTKVAIALHNFLQTSESSTYCPTGFVDVHFINKEWEPKSRRLQTMFMPKDHTGSNISEPLTQAMHQWEHNSSSVVCITTEYGFNIILAFDI</sequence>
<evidence type="ECO:0000256" key="2">
    <source>
        <dbReference type="ARBA" id="ARBA00004123"/>
    </source>
</evidence>
<protein>
    <recommendedName>
        <fullName evidence="8">DDE Tnp4 domain-containing protein</fullName>
    </recommendedName>
</protein>
<name>A0A1X7VAV4_AMPQE</name>
<dbReference type="PANTHER" id="PTHR22930">
    <property type="match status" value="1"/>
</dbReference>
<keyword evidence="7" id="KW-0539">Nucleus</keyword>
<dbReference type="EnsemblMetazoa" id="Aqu2.1.36879_001">
    <property type="protein sequence ID" value="Aqu2.1.36879_001"/>
    <property type="gene ID" value="Aqu2.1.36879"/>
</dbReference>
<dbReference type="GO" id="GO:0004518">
    <property type="term" value="F:nuclease activity"/>
    <property type="evidence" value="ECO:0007669"/>
    <property type="project" value="UniProtKB-KW"/>
</dbReference>
<evidence type="ECO:0000256" key="5">
    <source>
        <dbReference type="ARBA" id="ARBA00022723"/>
    </source>
</evidence>
<evidence type="ECO:0000259" key="8">
    <source>
        <dbReference type="Pfam" id="PF13359"/>
    </source>
</evidence>
<organism evidence="9">
    <name type="scientific">Amphimedon queenslandica</name>
    <name type="common">Sponge</name>
    <dbReference type="NCBI Taxonomy" id="400682"/>
    <lineage>
        <taxon>Eukaryota</taxon>
        <taxon>Metazoa</taxon>
        <taxon>Porifera</taxon>
        <taxon>Demospongiae</taxon>
        <taxon>Heteroscleromorpha</taxon>
        <taxon>Haplosclerida</taxon>
        <taxon>Niphatidae</taxon>
        <taxon>Amphimedon</taxon>
    </lineage>
</organism>
<keyword evidence="4" id="KW-0540">Nuclease</keyword>
<comment type="similarity">
    <text evidence="3">Belongs to the HARBI1 family.</text>
</comment>
<dbReference type="GO" id="GO:0005634">
    <property type="term" value="C:nucleus"/>
    <property type="evidence" value="ECO:0007669"/>
    <property type="project" value="UniProtKB-SubCell"/>
</dbReference>
<evidence type="ECO:0000256" key="7">
    <source>
        <dbReference type="ARBA" id="ARBA00023242"/>
    </source>
</evidence>
<dbReference type="Pfam" id="PF13359">
    <property type="entry name" value="DDE_Tnp_4"/>
    <property type="match status" value="1"/>
</dbReference>
<dbReference type="GO" id="GO:0016787">
    <property type="term" value="F:hydrolase activity"/>
    <property type="evidence" value="ECO:0007669"/>
    <property type="project" value="UniProtKB-KW"/>
</dbReference>
<dbReference type="InterPro" id="IPR027806">
    <property type="entry name" value="HARBI1_dom"/>
</dbReference>
<accession>A0A1X7VAV4</accession>
<dbReference type="AlphaFoldDB" id="A0A1X7VAV4"/>
<proteinExistence type="inferred from homology"/>
<reference evidence="9" key="1">
    <citation type="submission" date="2017-05" db="UniProtKB">
        <authorList>
            <consortium name="EnsemblMetazoa"/>
        </authorList>
    </citation>
    <scope>IDENTIFICATION</scope>
</reference>
<evidence type="ECO:0000256" key="3">
    <source>
        <dbReference type="ARBA" id="ARBA00006958"/>
    </source>
</evidence>
<dbReference type="PANTHER" id="PTHR22930:SF269">
    <property type="entry name" value="NUCLEASE HARBI1-LIKE PROTEIN"/>
    <property type="match status" value="1"/>
</dbReference>
<comment type="subcellular location">
    <subcellularLocation>
        <location evidence="2">Nucleus</location>
    </subcellularLocation>
</comment>
<keyword evidence="6" id="KW-0378">Hydrolase</keyword>
<evidence type="ECO:0000313" key="9">
    <source>
        <dbReference type="EnsemblMetazoa" id="Aqu2.1.36879_001"/>
    </source>
</evidence>
<keyword evidence="5" id="KW-0479">Metal-binding</keyword>
<dbReference type="InterPro" id="IPR045249">
    <property type="entry name" value="HARBI1-like"/>
</dbReference>
<evidence type="ECO:0000256" key="4">
    <source>
        <dbReference type="ARBA" id="ARBA00022722"/>
    </source>
</evidence>
<feature type="domain" description="DDE Tnp4" evidence="8">
    <location>
        <begin position="112"/>
        <end position="265"/>
    </location>
</feature>
<dbReference type="InParanoid" id="A0A1X7VAV4"/>
<comment type="cofactor">
    <cofactor evidence="1">
        <name>a divalent metal cation</name>
        <dbReference type="ChEBI" id="CHEBI:60240"/>
    </cofactor>
</comment>
<evidence type="ECO:0000256" key="6">
    <source>
        <dbReference type="ARBA" id="ARBA00022801"/>
    </source>
</evidence>
<evidence type="ECO:0000256" key="1">
    <source>
        <dbReference type="ARBA" id="ARBA00001968"/>
    </source>
</evidence>
<dbReference type="eggNOG" id="KOG4585">
    <property type="taxonomic scope" value="Eukaryota"/>
</dbReference>
<dbReference type="OrthoDB" id="10061326at2759"/>